<feature type="region of interest" description="Disordered" evidence="1">
    <location>
        <begin position="1"/>
        <end position="104"/>
    </location>
</feature>
<gene>
    <name evidence="2" type="primary">O23</name>
</gene>
<evidence type="ECO:0000313" key="2">
    <source>
        <dbReference type="EMBL" id="AEV80682.1"/>
    </source>
</evidence>
<feature type="compositionally biased region" description="Pro residues" evidence="1">
    <location>
        <begin position="84"/>
        <end position="98"/>
    </location>
</feature>
<protein>
    <submittedName>
        <fullName evidence="2">Protein O23</fullName>
    </submittedName>
</protein>
<reference evidence="2" key="1">
    <citation type="submission" date="2011-12" db="EMBL/GenBank/DDBJ databases">
        <title>Comparative genomics of primate cytomegaloviruses.</title>
        <authorList>
            <person name="Davison A.J."/>
            <person name="Holton M."/>
            <person name="Dolan A."/>
            <person name="Dargan D.J."/>
            <person name="Gatherer D."/>
            <person name="Hayward G.S."/>
        </authorList>
    </citation>
    <scope>NUCLEOTIDE SEQUENCE [LARGE SCALE GENOMIC DNA]</scope>
    <source>
        <strain evidence="2">Colburn</strain>
    </source>
</reference>
<dbReference type="EMBL" id="FJ483969">
    <property type="protein sequence ID" value="AEV80682.1"/>
    <property type="molecule type" value="Genomic_DNA"/>
</dbReference>
<evidence type="ECO:0000313" key="3">
    <source>
        <dbReference type="Proteomes" id="UP000113346"/>
    </source>
</evidence>
<sequence length="141" mass="15436">MSKTTECQDPVVIETSPNAPPKPPRLHKGRCRPLTDRPPPDGKCHPTDDSEKPPQRKRPKKTFPRPPHPPPPPPTTVITVATVTPPPSPALSHPPPIPPKKRPELGLSLRKANMVWMTMSCLNPGEASPTYDYPSSSRSLS</sequence>
<name>G8XU42_SCMVC</name>
<organism evidence="2 3">
    <name type="scientific">Simian cytomegalovirus (strain Colburn)</name>
    <dbReference type="NCBI Taxonomy" id="50292"/>
    <lineage>
        <taxon>Viruses</taxon>
        <taxon>Duplodnaviria</taxon>
        <taxon>Heunggongvirae</taxon>
        <taxon>Peploviricota</taxon>
        <taxon>Herviviricetes</taxon>
        <taxon>Herpesvirales</taxon>
        <taxon>Orthoherpesviridae</taxon>
        <taxon>Betaherpesvirinae</taxon>
        <taxon>Cytomegalovirus</taxon>
        <taxon>Cytomegalovirus cercopithecinebeta5</taxon>
    </lineage>
</organism>
<feature type="compositionally biased region" description="Basic and acidic residues" evidence="1">
    <location>
        <begin position="33"/>
        <end position="54"/>
    </location>
</feature>
<evidence type="ECO:0000256" key="1">
    <source>
        <dbReference type="SAM" id="MobiDB-lite"/>
    </source>
</evidence>
<proteinExistence type="predicted"/>
<organismHost>
    <name type="scientific">Macaca</name>
    <name type="common">macaques</name>
    <dbReference type="NCBI Taxonomy" id="9539"/>
</organismHost>
<accession>G8XU42</accession>
<feature type="compositionally biased region" description="Pro residues" evidence="1">
    <location>
        <begin position="64"/>
        <end position="75"/>
    </location>
</feature>
<dbReference type="Proteomes" id="UP000113346">
    <property type="component" value="Segment"/>
</dbReference>